<organism evidence="2 3">
    <name type="scientific">Prunus dulcis</name>
    <name type="common">Almond</name>
    <name type="synonym">Amygdalus dulcis</name>
    <dbReference type="NCBI Taxonomy" id="3755"/>
    <lineage>
        <taxon>Eukaryota</taxon>
        <taxon>Viridiplantae</taxon>
        <taxon>Streptophyta</taxon>
        <taxon>Embryophyta</taxon>
        <taxon>Tracheophyta</taxon>
        <taxon>Spermatophyta</taxon>
        <taxon>Magnoliopsida</taxon>
        <taxon>eudicotyledons</taxon>
        <taxon>Gunneridae</taxon>
        <taxon>Pentapetalae</taxon>
        <taxon>rosids</taxon>
        <taxon>fabids</taxon>
        <taxon>Rosales</taxon>
        <taxon>Rosaceae</taxon>
        <taxon>Amygdaloideae</taxon>
        <taxon>Amygdaleae</taxon>
        <taxon>Prunus</taxon>
    </lineage>
</organism>
<name>A0AAD4ZB33_PRUDU</name>
<protein>
    <recommendedName>
        <fullName evidence="1">Reverse transcriptase Ty1/copia-type domain-containing protein</fullName>
    </recommendedName>
</protein>
<dbReference type="CDD" id="cd09272">
    <property type="entry name" value="RNase_HI_RT_Ty1"/>
    <property type="match status" value="1"/>
</dbReference>
<accession>A0AAD4ZB33</accession>
<dbReference type="SUPFAM" id="SSF56672">
    <property type="entry name" value="DNA/RNA polymerases"/>
    <property type="match status" value="1"/>
</dbReference>
<comment type="caution">
    <text evidence="2">The sequence shown here is derived from an EMBL/GenBank/DDBJ whole genome shotgun (WGS) entry which is preliminary data.</text>
</comment>
<dbReference type="PANTHER" id="PTHR11439">
    <property type="entry name" value="GAG-POL-RELATED RETROTRANSPOSON"/>
    <property type="match status" value="1"/>
</dbReference>
<dbReference type="InterPro" id="IPR013103">
    <property type="entry name" value="RVT_2"/>
</dbReference>
<dbReference type="Pfam" id="PF07727">
    <property type="entry name" value="RVT_2"/>
    <property type="match status" value="1"/>
</dbReference>
<evidence type="ECO:0000313" key="3">
    <source>
        <dbReference type="Proteomes" id="UP001054821"/>
    </source>
</evidence>
<dbReference type="AlphaFoldDB" id="A0AAD4ZB33"/>
<dbReference type="Proteomes" id="UP001054821">
    <property type="component" value="Chromosome 3"/>
</dbReference>
<dbReference type="InterPro" id="IPR043502">
    <property type="entry name" value="DNA/RNA_pol_sf"/>
</dbReference>
<reference evidence="2 3" key="1">
    <citation type="journal article" date="2022" name="G3 (Bethesda)">
        <title>Whole-genome sequence and methylome profiling of the almond [Prunus dulcis (Mill.) D.A. Webb] cultivar 'Nonpareil'.</title>
        <authorList>
            <person name="D'Amico-Willman K.M."/>
            <person name="Ouma W.Z."/>
            <person name="Meulia T."/>
            <person name="Sideli G.M."/>
            <person name="Gradziel T.M."/>
            <person name="Fresnedo-Ramirez J."/>
        </authorList>
    </citation>
    <scope>NUCLEOTIDE SEQUENCE [LARGE SCALE GENOMIC DNA]</scope>
    <source>
        <strain evidence="2">Clone GOH B32 T37-40</strain>
    </source>
</reference>
<evidence type="ECO:0000313" key="2">
    <source>
        <dbReference type="EMBL" id="KAI5339261.1"/>
    </source>
</evidence>
<sequence>MKQPQGFEDAIHPSHVCKLLKSLDGLKQAPQAWNAKLTSYLPTLGFTLSHSDPSLFVKHTGIDIVLLLLYVDDIIVTGSSSTLVQSVITDMGEAFDMKDMGKLTFFLGLEISYLSNGDIFVNQAKYLRDLLKKAAMVECKPCSTPAKPHQQFLKDEGVSLQDPTPYRSLVGALQYLTFTRPDITYAVNSVCQFMTAPTDIHFGAIKHILRYLKGTSHYGITYTSSDMQLLVYSDSDWAGDPNTKCSTTGYVVYLGNNPISWQSKKQTLVSRSSTEA</sequence>
<keyword evidence="3" id="KW-1185">Reference proteome</keyword>
<dbReference type="PANTHER" id="PTHR11439:SF455">
    <property type="entry name" value="RLK (RECEPTOR-LIKE PROTEIN KINASE) 8, PUTATIVE-RELATED"/>
    <property type="match status" value="1"/>
</dbReference>
<feature type="domain" description="Reverse transcriptase Ty1/copia-type" evidence="1">
    <location>
        <begin position="1"/>
        <end position="146"/>
    </location>
</feature>
<proteinExistence type="predicted"/>
<dbReference type="EMBL" id="JAJFAZ020000003">
    <property type="protein sequence ID" value="KAI5339261.1"/>
    <property type="molecule type" value="Genomic_DNA"/>
</dbReference>
<evidence type="ECO:0000259" key="1">
    <source>
        <dbReference type="Pfam" id="PF07727"/>
    </source>
</evidence>
<gene>
    <name evidence="2" type="ORF">L3X38_018533</name>
</gene>